<dbReference type="VEuPathDB" id="VectorBase:AEPI002640"/>
<dbReference type="Proteomes" id="UP000075885">
    <property type="component" value="Unassembled WGS sequence"/>
</dbReference>
<dbReference type="AlphaFoldDB" id="A0A182P6U0"/>
<proteinExistence type="predicted"/>
<organism evidence="1 2">
    <name type="scientific">Anopheles epiroticus</name>
    <dbReference type="NCBI Taxonomy" id="199890"/>
    <lineage>
        <taxon>Eukaryota</taxon>
        <taxon>Metazoa</taxon>
        <taxon>Ecdysozoa</taxon>
        <taxon>Arthropoda</taxon>
        <taxon>Hexapoda</taxon>
        <taxon>Insecta</taxon>
        <taxon>Pterygota</taxon>
        <taxon>Neoptera</taxon>
        <taxon>Endopterygota</taxon>
        <taxon>Diptera</taxon>
        <taxon>Nematocera</taxon>
        <taxon>Culicoidea</taxon>
        <taxon>Culicidae</taxon>
        <taxon>Anophelinae</taxon>
        <taxon>Anopheles</taxon>
    </lineage>
</organism>
<reference evidence="2" key="1">
    <citation type="submission" date="2013-03" db="EMBL/GenBank/DDBJ databases">
        <title>The Genome Sequence of Anopheles epiroticus epiroticus2.</title>
        <authorList>
            <consortium name="The Broad Institute Genomics Platform"/>
            <person name="Neafsey D.E."/>
            <person name="Howell P."/>
            <person name="Walker B."/>
            <person name="Young S.K."/>
            <person name="Zeng Q."/>
            <person name="Gargeya S."/>
            <person name="Fitzgerald M."/>
            <person name="Haas B."/>
            <person name="Abouelleil A."/>
            <person name="Allen A.W."/>
            <person name="Alvarado L."/>
            <person name="Arachchi H.M."/>
            <person name="Berlin A.M."/>
            <person name="Chapman S.B."/>
            <person name="Gainer-Dewar J."/>
            <person name="Goldberg J."/>
            <person name="Griggs A."/>
            <person name="Gujja S."/>
            <person name="Hansen M."/>
            <person name="Howarth C."/>
            <person name="Imamovic A."/>
            <person name="Ireland A."/>
            <person name="Larimer J."/>
            <person name="McCowan C."/>
            <person name="Murphy C."/>
            <person name="Pearson M."/>
            <person name="Poon T.W."/>
            <person name="Priest M."/>
            <person name="Roberts A."/>
            <person name="Saif S."/>
            <person name="Shea T."/>
            <person name="Sisk P."/>
            <person name="Sykes S."/>
            <person name="Wortman J."/>
            <person name="Nusbaum C."/>
            <person name="Birren B."/>
        </authorList>
    </citation>
    <scope>NUCLEOTIDE SEQUENCE [LARGE SCALE GENOMIC DNA]</scope>
    <source>
        <strain evidence="2">Epiroticus2</strain>
    </source>
</reference>
<protein>
    <submittedName>
        <fullName evidence="1">Uncharacterized protein</fullName>
    </submittedName>
</protein>
<evidence type="ECO:0000313" key="1">
    <source>
        <dbReference type="EnsemblMetazoa" id="AEPI002640-PA"/>
    </source>
</evidence>
<dbReference type="EnsemblMetazoa" id="AEPI002640-RA">
    <property type="protein sequence ID" value="AEPI002640-PA"/>
    <property type="gene ID" value="AEPI002640"/>
</dbReference>
<sequence>MLQGSYAIIFRFQLKQTSFQHPQLLRTVHHHTRARTTGSRRFRVLSLPKARKDVSVKESGRRQFADPVIAVLGPSDIPLVLL</sequence>
<name>A0A182P6U0_9DIPT</name>
<accession>A0A182P6U0</accession>
<reference evidence="1" key="2">
    <citation type="submission" date="2020-05" db="UniProtKB">
        <authorList>
            <consortium name="EnsemblMetazoa"/>
        </authorList>
    </citation>
    <scope>IDENTIFICATION</scope>
    <source>
        <strain evidence="1">Epiroticus2</strain>
    </source>
</reference>
<evidence type="ECO:0000313" key="2">
    <source>
        <dbReference type="Proteomes" id="UP000075885"/>
    </source>
</evidence>
<keyword evidence="2" id="KW-1185">Reference proteome</keyword>